<keyword evidence="4" id="KW-0689">Ribosomal protein</keyword>
<comment type="subcellular location">
    <subcellularLocation>
        <location evidence="1">Membrane</location>
        <topology evidence="1">Multi-pass membrane protein</topology>
    </subcellularLocation>
</comment>
<dbReference type="Gene3D" id="3.30.1440.10">
    <property type="match status" value="1"/>
</dbReference>
<feature type="transmembrane region" description="Helical" evidence="10">
    <location>
        <begin position="42"/>
        <end position="62"/>
    </location>
</feature>
<feature type="region of interest" description="Disordered" evidence="9">
    <location>
        <begin position="75"/>
        <end position="146"/>
    </location>
</feature>
<feature type="compositionally biased region" description="Polar residues" evidence="9">
    <location>
        <begin position="487"/>
        <end position="506"/>
    </location>
</feature>
<dbReference type="GO" id="GO:0005840">
    <property type="term" value="C:ribosome"/>
    <property type="evidence" value="ECO:0007669"/>
    <property type="project" value="UniProtKB-KW"/>
</dbReference>
<comment type="similarity">
    <text evidence="2">Belongs to the universal ribosomal protein uL5 family.</text>
</comment>
<feature type="transmembrane region" description="Helical" evidence="10">
    <location>
        <begin position="210"/>
        <end position="228"/>
    </location>
</feature>
<dbReference type="FunFam" id="3.30.1440.10:FF:000001">
    <property type="entry name" value="50S ribosomal protein L5"/>
    <property type="match status" value="1"/>
</dbReference>
<protein>
    <recommendedName>
        <fullName evidence="8">Large ribosomal subunit protein uL5m</fullName>
    </recommendedName>
</protein>
<feature type="region of interest" description="Disordered" evidence="9">
    <location>
        <begin position="790"/>
        <end position="841"/>
    </location>
</feature>
<feature type="transmembrane region" description="Helical" evidence="10">
    <location>
        <begin position="155"/>
        <end position="176"/>
    </location>
</feature>
<feature type="domain" description="Large ribosomal subunit protein uL5 N-terminal" evidence="11">
    <location>
        <begin position="915"/>
        <end position="968"/>
    </location>
</feature>
<feature type="domain" description="Large ribosomal subunit protein uL5 C-terminal" evidence="12">
    <location>
        <begin position="973"/>
        <end position="1071"/>
    </location>
</feature>
<feature type="transmembrane region" description="Helical" evidence="10">
    <location>
        <begin position="311"/>
        <end position="330"/>
    </location>
</feature>
<dbReference type="Proteomes" id="UP000306584">
    <property type="component" value="Unassembled WGS sequence"/>
</dbReference>
<dbReference type="InterPro" id="IPR008521">
    <property type="entry name" value="Mg_trans_NIPA"/>
</dbReference>
<evidence type="ECO:0000256" key="7">
    <source>
        <dbReference type="ARBA" id="ARBA00023274"/>
    </source>
</evidence>
<feature type="compositionally biased region" description="Polar residues" evidence="9">
    <location>
        <begin position="456"/>
        <end position="476"/>
    </location>
</feature>
<evidence type="ECO:0000259" key="11">
    <source>
        <dbReference type="Pfam" id="PF00281"/>
    </source>
</evidence>
<evidence type="ECO:0000256" key="1">
    <source>
        <dbReference type="ARBA" id="ARBA00004141"/>
    </source>
</evidence>
<feature type="region of interest" description="Disordered" evidence="9">
    <location>
        <begin position="628"/>
        <end position="708"/>
    </location>
</feature>
<dbReference type="Pfam" id="PF05653">
    <property type="entry name" value="Mg_trans_NIPA"/>
    <property type="match status" value="1"/>
</dbReference>
<evidence type="ECO:0000313" key="13">
    <source>
        <dbReference type="EMBL" id="THY21785.1"/>
    </source>
</evidence>
<organism evidence="13 14">
    <name type="scientific">Aureobasidium pullulans</name>
    <name type="common">Black yeast</name>
    <name type="synonym">Pullularia pullulans</name>
    <dbReference type="NCBI Taxonomy" id="5580"/>
    <lineage>
        <taxon>Eukaryota</taxon>
        <taxon>Fungi</taxon>
        <taxon>Dikarya</taxon>
        <taxon>Ascomycota</taxon>
        <taxon>Pezizomycotina</taxon>
        <taxon>Dothideomycetes</taxon>
        <taxon>Dothideomycetidae</taxon>
        <taxon>Dothideales</taxon>
        <taxon>Saccotheciaceae</taxon>
        <taxon>Aureobasidium</taxon>
    </lineage>
</organism>
<dbReference type="PANTHER" id="PTHR12570:SF65">
    <property type="entry name" value="MAGNESIUM TRANSPORTER NIPA9-RELATED"/>
    <property type="match status" value="1"/>
</dbReference>
<dbReference type="SUPFAM" id="SSF103481">
    <property type="entry name" value="Multidrug resistance efflux transporter EmrE"/>
    <property type="match status" value="1"/>
</dbReference>
<dbReference type="InterPro" id="IPR031309">
    <property type="entry name" value="Ribosomal_uL5_C"/>
</dbReference>
<dbReference type="InterPro" id="IPR031310">
    <property type="entry name" value="Ribosomal_uL5_N"/>
</dbReference>
<dbReference type="AlphaFoldDB" id="A0A4S9L078"/>
<dbReference type="InterPro" id="IPR037185">
    <property type="entry name" value="EmrE-like"/>
</dbReference>
<accession>A0A4S9L078</accession>
<comment type="caution">
    <text evidence="13">The sequence shown here is derived from an EMBL/GenBank/DDBJ whole genome shotgun (WGS) entry which is preliminary data.</text>
</comment>
<evidence type="ECO:0000256" key="5">
    <source>
        <dbReference type="ARBA" id="ARBA00022989"/>
    </source>
</evidence>
<name>A0A4S9L078_AURPU</name>
<evidence type="ECO:0000256" key="9">
    <source>
        <dbReference type="SAM" id="MobiDB-lite"/>
    </source>
</evidence>
<feature type="compositionally biased region" description="Polar residues" evidence="9">
    <location>
        <begin position="513"/>
        <end position="556"/>
    </location>
</feature>
<dbReference type="GO" id="GO:1990904">
    <property type="term" value="C:ribonucleoprotein complex"/>
    <property type="evidence" value="ECO:0007669"/>
    <property type="project" value="UniProtKB-KW"/>
</dbReference>
<dbReference type="PANTHER" id="PTHR12570">
    <property type="match status" value="1"/>
</dbReference>
<feature type="compositionally biased region" description="Polar residues" evidence="9">
    <location>
        <begin position="136"/>
        <end position="146"/>
    </location>
</feature>
<dbReference type="GO" id="GO:0016020">
    <property type="term" value="C:membrane"/>
    <property type="evidence" value="ECO:0007669"/>
    <property type="project" value="UniProtKB-SubCell"/>
</dbReference>
<keyword evidence="3 10" id="KW-0812">Transmembrane</keyword>
<feature type="compositionally biased region" description="Low complexity" evidence="9">
    <location>
        <begin position="120"/>
        <end position="135"/>
    </location>
</feature>
<feature type="compositionally biased region" description="Basic and acidic residues" evidence="9">
    <location>
        <begin position="81"/>
        <end position="105"/>
    </location>
</feature>
<evidence type="ECO:0000259" key="12">
    <source>
        <dbReference type="Pfam" id="PF00673"/>
    </source>
</evidence>
<evidence type="ECO:0000256" key="2">
    <source>
        <dbReference type="ARBA" id="ARBA00008553"/>
    </source>
</evidence>
<keyword evidence="5 10" id="KW-1133">Transmembrane helix</keyword>
<feature type="compositionally biased region" description="Basic and acidic residues" evidence="9">
    <location>
        <begin position="416"/>
        <end position="432"/>
    </location>
</feature>
<dbReference type="Pfam" id="PF00673">
    <property type="entry name" value="Ribosomal_L5_C"/>
    <property type="match status" value="1"/>
</dbReference>
<feature type="region of interest" description="Disordered" evidence="9">
    <location>
        <begin position="395"/>
        <end position="557"/>
    </location>
</feature>
<sequence>MAPNILGPSLPSRYPASDVLSVNAVMLDFLHFGGLDKPNGGWHSLIGIITAIIGNILISFALNTQRYAHIRLNRQYQQDEEERKRDKPSANRDSQQERIAEEREQQNLNGNDSHAEASESDPLLPSSASTSSESTIRPNKNSTATGPKSYLKSPIWWLGIALMTVGEAGNFLAYGFAPASVVSPLGVVALVSNCLIAPLLLHEQFRIRDGLGVIVAVGGCVTVVLSASDNNPKLGPDKIWELISTWEFKTYFGITVFLMLVLMSVSSRYGHKSVMIDLGLVGLFGGYTALSTKGVASLLSNTIWHVVTFPITYLLVAVLVTTAVLQIKYLNRALQHFDSTQVIPVQFVLFTLSVIIGSAILYRDFERTTTDDAIKFFAGCALTFSGVWLITSGRGKNRQHDEEEGSEDGEAINLLDEEHNQPEIRERHDSNTRRASLQPPSDRRLKSSHSDAPSFVITSDDTPSQPFTFEASSPLNENPWALPAPANISSIHPRSSASVAAEQNSKNPPPMHATTSAPVLPTIASQKLSPRRPTTPNRGISSPSMEHSPNTLSPSHQRYRNIDVSEATPGRLNTLTQILPGPLTNTLSSSLSAIVADSLRKGIVESSPSNRRRVSGRSSRAEVMEALREGQEEGILQRPGTGSGRKRDRSLSATLSDMFHGGRRSRSGTLEEVPDEEEANAKSKGDPAQAFATPAGDHPSPKGPCSATSLRTETATLVDIQAAQTAAHTTTMSLSHSLERLWRPLATRATPLTQQCRRYASTDIADTITELESGGSLRTLDADIEGLANDFDPVGKAKKRNRQLPASRYKFRPPKYYRGPLHPHQPPPNSDPASRLFEPGPFSAPRLEQTYASTFESDLMTLAYTHFPPGYRAPPKAARLRAWEGASPYYKNRPLRGPRGSDVLRLLRKPITFRNVPKLEKITIHTMVKGALDDSAHLHVAGMIMQAISNVRVTTHKTRKNVAGFGLRAGQYVSVTAELRGEDMHHFLAKVIDIVMPKIKEWKGVKGSSGDSSGNLSFGFTSEETALFPEVEVNYDMYPPKMIPGFHVTVHTTATNDRDGRLLLGTLGIPFYGKQIN</sequence>
<proteinExistence type="inferred from homology"/>
<evidence type="ECO:0000256" key="10">
    <source>
        <dbReference type="SAM" id="Phobius"/>
    </source>
</evidence>
<evidence type="ECO:0000313" key="14">
    <source>
        <dbReference type="Proteomes" id="UP000306584"/>
    </source>
</evidence>
<feature type="transmembrane region" description="Helical" evidence="10">
    <location>
        <begin position="248"/>
        <end position="266"/>
    </location>
</feature>
<feature type="transmembrane region" description="Helical" evidence="10">
    <location>
        <begin position="342"/>
        <end position="362"/>
    </location>
</feature>
<dbReference type="GO" id="GO:0015095">
    <property type="term" value="F:magnesium ion transmembrane transporter activity"/>
    <property type="evidence" value="ECO:0007669"/>
    <property type="project" value="InterPro"/>
</dbReference>
<dbReference type="EMBL" id="QZBD01000272">
    <property type="protein sequence ID" value="THY21785.1"/>
    <property type="molecule type" value="Genomic_DNA"/>
</dbReference>
<keyword evidence="7" id="KW-0687">Ribonucleoprotein</keyword>
<feature type="transmembrane region" description="Helical" evidence="10">
    <location>
        <begin position="182"/>
        <end position="201"/>
    </location>
</feature>
<evidence type="ECO:0000256" key="4">
    <source>
        <dbReference type="ARBA" id="ARBA00022980"/>
    </source>
</evidence>
<feature type="transmembrane region" description="Helical" evidence="10">
    <location>
        <begin position="374"/>
        <end position="391"/>
    </location>
</feature>
<dbReference type="SUPFAM" id="SSF55282">
    <property type="entry name" value="RL5-like"/>
    <property type="match status" value="1"/>
</dbReference>
<keyword evidence="6 10" id="KW-0472">Membrane</keyword>
<dbReference type="InterPro" id="IPR022803">
    <property type="entry name" value="Ribosomal_uL5_dom_sf"/>
</dbReference>
<evidence type="ECO:0000256" key="6">
    <source>
        <dbReference type="ARBA" id="ARBA00023136"/>
    </source>
</evidence>
<reference evidence="13 14" key="1">
    <citation type="submission" date="2018-10" db="EMBL/GenBank/DDBJ databases">
        <title>Fifty Aureobasidium pullulans genomes reveal a recombining polyextremotolerant generalist.</title>
        <authorList>
            <person name="Gostincar C."/>
            <person name="Turk M."/>
            <person name="Zajc J."/>
            <person name="Gunde-Cimerman N."/>
        </authorList>
    </citation>
    <scope>NUCLEOTIDE SEQUENCE [LARGE SCALE GENOMIC DNA]</scope>
    <source>
        <strain evidence="13 14">EXF-6604</strain>
    </source>
</reference>
<dbReference type="Pfam" id="PF00281">
    <property type="entry name" value="Ribosomal_L5"/>
    <property type="match status" value="1"/>
</dbReference>
<evidence type="ECO:0000256" key="3">
    <source>
        <dbReference type="ARBA" id="ARBA00022692"/>
    </source>
</evidence>
<evidence type="ECO:0000256" key="8">
    <source>
        <dbReference type="ARBA" id="ARBA00040368"/>
    </source>
</evidence>
<gene>
    <name evidence="13" type="ORF">D6D01_06424</name>
</gene>